<dbReference type="NCBIfam" id="TIGR01297">
    <property type="entry name" value="CDF"/>
    <property type="match status" value="1"/>
</dbReference>
<evidence type="ECO:0000256" key="9">
    <source>
        <dbReference type="SAM" id="Phobius"/>
    </source>
</evidence>
<feature type="domain" description="Cation efflux protein transmembrane" evidence="10">
    <location>
        <begin position="22"/>
        <end position="212"/>
    </location>
</feature>
<dbReference type="SUPFAM" id="SSF160240">
    <property type="entry name" value="Cation efflux protein cytoplasmic domain-like"/>
    <property type="match status" value="1"/>
</dbReference>
<evidence type="ECO:0000256" key="6">
    <source>
        <dbReference type="ARBA" id="ARBA00023065"/>
    </source>
</evidence>
<dbReference type="InterPro" id="IPR058533">
    <property type="entry name" value="Cation_efflux_TM"/>
</dbReference>
<keyword evidence="5 9" id="KW-1133">Transmembrane helix</keyword>
<dbReference type="Pfam" id="PF16916">
    <property type="entry name" value="ZT_dimer"/>
    <property type="match status" value="1"/>
</dbReference>
<comment type="similarity">
    <text evidence="2">Belongs to the cation diffusion facilitator (CDF) transporter (TC 2.A.4) family. SLC30A subfamily.</text>
</comment>
<keyword evidence="13" id="KW-1185">Reference proteome</keyword>
<feature type="transmembrane region" description="Helical" evidence="9">
    <location>
        <begin position="21"/>
        <end position="48"/>
    </location>
</feature>
<evidence type="ECO:0000259" key="10">
    <source>
        <dbReference type="Pfam" id="PF01545"/>
    </source>
</evidence>
<dbReference type="Gene3D" id="1.20.1510.10">
    <property type="entry name" value="Cation efflux protein transmembrane domain"/>
    <property type="match status" value="1"/>
</dbReference>
<feature type="transmembrane region" description="Helical" evidence="9">
    <location>
        <begin position="119"/>
        <end position="142"/>
    </location>
</feature>
<keyword evidence="3" id="KW-0813">Transport</keyword>
<dbReference type="SUPFAM" id="SSF161111">
    <property type="entry name" value="Cation efflux protein transmembrane domain-like"/>
    <property type="match status" value="1"/>
</dbReference>
<dbReference type="InterPro" id="IPR027469">
    <property type="entry name" value="Cation_efflux_TMD_sf"/>
</dbReference>
<evidence type="ECO:0000313" key="12">
    <source>
        <dbReference type="EMBL" id="MFC5885829.1"/>
    </source>
</evidence>
<dbReference type="Pfam" id="PF01545">
    <property type="entry name" value="Cation_efflux"/>
    <property type="match status" value="1"/>
</dbReference>
<evidence type="ECO:0000256" key="1">
    <source>
        <dbReference type="ARBA" id="ARBA00004141"/>
    </source>
</evidence>
<dbReference type="PANTHER" id="PTHR11562:SF17">
    <property type="entry name" value="RE54080P-RELATED"/>
    <property type="match status" value="1"/>
</dbReference>
<feature type="transmembrane region" description="Helical" evidence="9">
    <location>
        <begin position="54"/>
        <end position="72"/>
    </location>
</feature>
<keyword evidence="7 9" id="KW-0472">Membrane</keyword>
<evidence type="ECO:0000256" key="3">
    <source>
        <dbReference type="ARBA" id="ARBA00022448"/>
    </source>
</evidence>
<keyword evidence="4 9" id="KW-0812">Transmembrane</keyword>
<name>A0ABW1EY59_9ACTN</name>
<evidence type="ECO:0000259" key="11">
    <source>
        <dbReference type="Pfam" id="PF16916"/>
    </source>
</evidence>
<comment type="subcellular location">
    <subcellularLocation>
        <location evidence="1">Membrane</location>
        <topology evidence="1">Multi-pass membrane protein</topology>
    </subcellularLocation>
</comment>
<feature type="transmembrane region" description="Helical" evidence="9">
    <location>
        <begin position="183"/>
        <end position="202"/>
    </location>
</feature>
<dbReference type="PANTHER" id="PTHR11562">
    <property type="entry name" value="CATION EFFLUX PROTEIN/ ZINC TRANSPORTER"/>
    <property type="match status" value="1"/>
</dbReference>
<evidence type="ECO:0000256" key="2">
    <source>
        <dbReference type="ARBA" id="ARBA00008873"/>
    </source>
</evidence>
<proteinExistence type="inferred from homology"/>
<dbReference type="InterPro" id="IPR050681">
    <property type="entry name" value="CDF/SLC30A"/>
</dbReference>
<feature type="transmembrane region" description="Helical" evidence="9">
    <location>
        <begin position="154"/>
        <end position="177"/>
    </location>
</feature>
<accession>A0ABW1EY59</accession>
<dbReference type="InterPro" id="IPR027470">
    <property type="entry name" value="Cation_efflux_CTD"/>
</dbReference>
<dbReference type="Proteomes" id="UP001596067">
    <property type="component" value="Unassembled WGS sequence"/>
</dbReference>
<feature type="transmembrane region" description="Helical" evidence="9">
    <location>
        <begin position="84"/>
        <end position="107"/>
    </location>
</feature>
<reference evidence="13" key="1">
    <citation type="journal article" date="2019" name="Int. J. Syst. Evol. Microbiol.">
        <title>The Global Catalogue of Microorganisms (GCM) 10K type strain sequencing project: providing services to taxonomists for standard genome sequencing and annotation.</title>
        <authorList>
            <consortium name="The Broad Institute Genomics Platform"/>
            <consortium name="The Broad Institute Genome Sequencing Center for Infectious Disease"/>
            <person name="Wu L."/>
            <person name="Ma J."/>
        </authorList>
    </citation>
    <scope>NUCLEOTIDE SEQUENCE [LARGE SCALE GENOMIC DNA]</scope>
    <source>
        <strain evidence="13">CGMCC 4.1469</strain>
    </source>
</reference>
<protein>
    <submittedName>
        <fullName evidence="12">Cation diffusion facilitator family transporter</fullName>
    </submittedName>
</protein>
<feature type="domain" description="Cation efflux protein cytoplasmic" evidence="11">
    <location>
        <begin position="216"/>
        <end position="288"/>
    </location>
</feature>
<dbReference type="InterPro" id="IPR036837">
    <property type="entry name" value="Cation_efflux_CTD_sf"/>
</dbReference>
<gene>
    <name evidence="12" type="ORF">ACFP0N_12705</name>
</gene>
<evidence type="ECO:0000313" key="13">
    <source>
        <dbReference type="Proteomes" id="UP001596067"/>
    </source>
</evidence>
<dbReference type="EMBL" id="JBHSOD010000012">
    <property type="protein sequence ID" value="MFC5885829.1"/>
    <property type="molecule type" value="Genomic_DNA"/>
</dbReference>
<sequence length="324" mass="33680">MGADHAAPTAATVSGAYRRRMLLTIAVTGGVLVLQVIGGLLSGSLALLADSGHVLTDLSGVTLALLAVQVAQRSPTLRRTFGHYRLEILVALVNAALLIGVFAWVASRAVQRFGRPVEVQGGLMLTVALVGLAANLVGVALLRGGKDHSLNLRGAYLEVLGDALGSVAAIAAAVVIQLTGWQYADPIASLLIGVMILPRAYLLGRDALRVLLEAVPEDVDLAELRSHLLAEGGVREVHDLHAWTITSGMPVLTAHVVTDGAPADLLARLRGCVADHFGIAHATLQLESAAEPGQESHSESDSESGPEPARGSAGRVRCVRPVHA</sequence>
<comment type="caution">
    <text evidence="12">The sequence shown here is derived from an EMBL/GenBank/DDBJ whole genome shotgun (WGS) entry which is preliminary data.</text>
</comment>
<dbReference type="InterPro" id="IPR002524">
    <property type="entry name" value="Cation_efflux"/>
</dbReference>
<evidence type="ECO:0000256" key="4">
    <source>
        <dbReference type="ARBA" id="ARBA00022692"/>
    </source>
</evidence>
<evidence type="ECO:0000256" key="5">
    <source>
        <dbReference type="ARBA" id="ARBA00022989"/>
    </source>
</evidence>
<evidence type="ECO:0000256" key="8">
    <source>
        <dbReference type="SAM" id="MobiDB-lite"/>
    </source>
</evidence>
<dbReference type="RefSeq" id="WP_313763102.1">
    <property type="nucleotide sequence ID" value="NZ_BAAAVH010000107.1"/>
</dbReference>
<keyword evidence="6" id="KW-0406">Ion transport</keyword>
<evidence type="ECO:0000256" key="7">
    <source>
        <dbReference type="ARBA" id="ARBA00023136"/>
    </source>
</evidence>
<organism evidence="12 13">
    <name type="scientific">Kitasatospora aburaviensis</name>
    <dbReference type="NCBI Taxonomy" id="67265"/>
    <lineage>
        <taxon>Bacteria</taxon>
        <taxon>Bacillati</taxon>
        <taxon>Actinomycetota</taxon>
        <taxon>Actinomycetes</taxon>
        <taxon>Kitasatosporales</taxon>
        <taxon>Streptomycetaceae</taxon>
        <taxon>Kitasatospora</taxon>
    </lineage>
</organism>
<feature type="region of interest" description="Disordered" evidence="8">
    <location>
        <begin position="288"/>
        <end position="324"/>
    </location>
</feature>